<dbReference type="PROSITE" id="PS01029">
    <property type="entry name" value="DEHYDROQUINASE_II"/>
    <property type="match status" value="1"/>
</dbReference>
<dbReference type="GO" id="GO:0003855">
    <property type="term" value="F:3-dehydroquinate dehydratase activity"/>
    <property type="evidence" value="ECO:0007669"/>
    <property type="project" value="UniProtKB-UniRule"/>
</dbReference>
<dbReference type="PIRSF" id="PIRSF001399">
    <property type="entry name" value="DHquinase_II"/>
    <property type="match status" value="1"/>
</dbReference>
<dbReference type="NCBIfam" id="NF003806">
    <property type="entry name" value="PRK05395.1-3"/>
    <property type="match status" value="1"/>
</dbReference>
<evidence type="ECO:0000256" key="5">
    <source>
        <dbReference type="ARBA" id="ARBA00011193"/>
    </source>
</evidence>
<dbReference type="GO" id="GO:0019631">
    <property type="term" value="P:quinate catabolic process"/>
    <property type="evidence" value="ECO:0007669"/>
    <property type="project" value="TreeGrafter"/>
</dbReference>
<protein>
    <recommendedName>
        <fullName evidence="6 8">3-dehydroquinate dehydratase</fullName>
        <shortName evidence="8">3-dehydroquinase</shortName>
        <ecNumber evidence="6 8">4.2.1.10</ecNumber>
    </recommendedName>
    <alternativeName>
        <fullName evidence="8">Type II DHQase</fullName>
    </alternativeName>
</protein>
<evidence type="ECO:0000256" key="8">
    <source>
        <dbReference type="HAMAP-Rule" id="MF_00169"/>
    </source>
</evidence>
<evidence type="ECO:0000256" key="11">
    <source>
        <dbReference type="PIRSR" id="PIRSR001399-3"/>
    </source>
</evidence>
<accession>A0A5C8G7I9</accession>
<dbReference type="PANTHER" id="PTHR21272:SF3">
    <property type="entry name" value="CATABOLIC 3-DEHYDROQUINASE"/>
    <property type="match status" value="1"/>
</dbReference>
<evidence type="ECO:0000313" key="13">
    <source>
        <dbReference type="Proteomes" id="UP000321612"/>
    </source>
</evidence>
<comment type="catalytic activity">
    <reaction evidence="1 8">
        <text>3-dehydroquinate = 3-dehydroshikimate + H2O</text>
        <dbReference type="Rhea" id="RHEA:21096"/>
        <dbReference type="ChEBI" id="CHEBI:15377"/>
        <dbReference type="ChEBI" id="CHEBI:16630"/>
        <dbReference type="ChEBI" id="CHEBI:32364"/>
        <dbReference type="EC" id="4.2.1.10"/>
    </reaction>
</comment>
<dbReference type="InterPro" id="IPR001874">
    <property type="entry name" value="DHquinase_II"/>
</dbReference>
<comment type="subunit">
    <text evidence="5 8">Homododecamer.</text>
</comment>
<feature type="binding site" evidence="8 10">
    <location>
        <position position="108"/>
    </location>
    <ligand>
        <name>substrate</name>
    </ligand>
</feature>
<reference evidence="13" key="1">
    <citation type="submission" date="2019-05" db="EMBL/GenBank/DDBJ databases">
        <title>Prevotella brunnea sp. nov., isolated from a wound of a patient.</title>
        <authorList>
            <person name="Buhl M."/>
        </authorList>
    </citation>
    <scope>NUCLEOTIDE SEQUENCE [LARGE SCALE GENOMIC DNA]</scope>
    <source>
        <strain evidence="13">A2672</strain>
    </source>
</reference>
<feature type="site" description="Transition state stabilizer" evidence="8 11">
    <location>
        <position position="17"/>
    </location>
</feature>
<feature type="active site" description="Proton donor" evidence="8 9">
    <location>
        <position position="97"/>
    </location>
</feature>
<comment type="similarity">
    <text evidence="4 8">Belongs to the type-II 3-dehydroquinase family.</text>
</comment>
<feature type="binding site" evidence="8 10">
    <location>
        <position position="77"/>
    </location>
    <ligand>
        <name>substrate</name>
    </ligand>
</feature>
<dbReference type="EMBL" id="SDIK01000101">
    <property type="protein sequence ID" value="TXJ57943.1"/>
    <property type="molecule type" value="Genomic_DNA"/>
</dbReference>
<dbReference type="EC" id="4.2.1.10" evidence="6 8"/>
<dbReference type="RefSeq" id="WP_147785826.1">
    <property type="nucleotide sequence ID" value="NZ_SDIK01000101.1"/>
</dbReference>
<evidence type="ECO:0000256" key="2">
    <source>
        <dbReference type="ARBA" id="ARBA00003924"/>
    </source>
</evidence>
<keyword evidence="13" id="KW-1185">Reference proteome</keyword>
<proteinExistence type="inferred from homology"/>
<evidence type="ECO:0000256" key="3">
    <source>
        <dbReference type="ARBA" id="ARBA00004902"/>
    </source>
</evidence>
<dbReference type="GO" id="GO:0009073">
    <property type="term" value="P:aromatic amino acid family biosynthetic process"/>
    <property type="evidence" value="ECO:0007669"/>
    <property type="project" value="UniProtKB-KW"/>
</dbReference>
<feature type="active site" description="Proton acceptor" evidence="8 9">
    <location>
        <position position="22"/>
    </location>
</feature>
<evidence type="ECO:0000256" key="7">
    <source>
        <dbReference type="ARBA" id="ARBA00023239"/>
    </source>
</evidence>
<keyword evidence="8" id="KW-0057">Aromatic amino acid biosynthesis</keyword>
<name>A0A5C8G7I9_9BACT</name>
<dbReference type="NCBIfam" id="NF003805">
    <property type="entry name" value="PRK05395.1-2"/>
    <property type="match status" value="1"/>
</dbReference>
<sequence>MKLIIINGPNLNLLGTREPKIYGKETMEDCLMRLRRKYLDTELDYFQSNIEGELIDKLQQVGFSFDGIILNAGAYTHTSIALHDCIRAITTPVVEVHISNVNDREDYRRRSMIAPACAGTIQGFGIDSYRLALEALLELRKAEDEK</sequence>
<dbReference type="HAMAP" id="MF_00169">
    <property type="entry name" value="AroQ"/>
    <property type="match status" value="1"/>
</dbReference>
<dbReference type="AlphaFoldDB" id="A0A5C8G7I9"/>
<keyword evidence="7 8" id="KW-0456">Lyase</keyword>
<evidence type="ECO:0000256" key="4">
    <source>
        <dbReference type="ARBA" id="ARBA00011037"/>
    </source>
</evidence>
<dbReference type="CDD" id="cd00466">
    <property type="entry name" value="DHQase_II"/>
    <property type="match status" value="1"/>
</dbReference>
<comment type="pathway">
    <text evidence="3 8">Metabolic intermediate biosynthesis; chorismate biosynthesis; chorismate from D-erythrose 4-phosphate and phosphoenolpyruvate: step 3/7.</text>
</comment>
<dbReference type="SUPFAM" id="SSF52304">
    <property type="entry name" value="Type II 3-dehydroquinate dehydratase"/>
    <property type="match status" value="1"/>
</dbReference>
<feature type="binding site" evidence="8 10">
    <location>
        <begin position="98"/>
        <end position="99"/>
    </location>
    <ligand>
        <name>substrate</name>
    </ligand>
</feature>
<gene>
    <name evidence="8 12" type="primary">aroQ</name>
    <name evidence="12" type="ORF">ETF27_10835</name>
</gene>
<dbReference type="Gene3D" id="3.40.50.9100">
    <property type="entry name" value="Dehydroquinase, class II"/>
    <property type="match status" value="1"/>
</dbReference>
<dbReference type="InterPro" id="IPR036441">
    <property type="entry name" value="DHquinase_II_sf"/>
</dbReference>
<dbReference type="InterPro" id="IPR018509">
    <property type="entry name" value="DHquinase_II_CS"/>
</dbReference>
<dbReference type="GO" id="GO:0009423">
    <property type="term" value="P:chorismate biosynthetic process"/>
    <property type="evidence" value="ECO:0007669"/>
    <property type="project" value="UniProtKB-UniRule"/>
</dbReference>
<keyword evidence="8" id="KW-0028">Amino-acid biosynthesis</keyword>
<evidence type="ECO:0000256" key="9">
    <source>
        <dbReference type="PIRSR" id="PIRSR001399-1"/>
    </source>
</evidence>
<comment type="function">
    <text evidence="2 8">Catalyzes a trans-dehydration via an enolate intermediate.</text>
</comment>
<evidence type="ECO:0000256" key="6">
    <source>
        <dbReference type="ARBA" id="ARBA00012060"/>
    </source>
</evidence>
<evidence type="ECO:0000313" key="12">
    <source>
        <dbReference type="EMBL" id="TXJ57943.1"/>
    </source>
</evidence>
<dbReference type="Proteomes" id="UP000321612">
    <property type="component" value="Unassembled WGS sequence"/>
</dbReference>
<dbReference type="NCBIfam" id="TIGR01088">
    <property type="entry name" value="aroQ"/>
    <property type="match status" value="1"/>
</dbReference>
<organism evidence="12 13">
    <name type="scientific">Prevotella brunnea</name>
    <dbReference type="NCBI Taxonomy" id="2508867"/>
    <lineage>
        <taxon>Bacteria</taxon>
        <taxon>Pseudomonadati</taxon>
        <taxon>Bacteroidota</taxon>
        <taxon>Bacteroidia</taxon>
        <taxon>Bacteroidales</taxon>
        <taxon>Prevotellaceae</taxon>
        <taxon>Prevotella</taxon>
    </lineage>
</organism>
<feature type="binding site" evidence="8 10">
    <location>
        <position position="71"/>
    </location>
    <ligand>
        <name>substrate</name>
    </ligand>
</feature>
<comment type="caution">
    <text evidence="12">The sequence shown here is derived from an EMBL/GenBank/DDBJ whole genome shotgun (WGS) entry which is preliminary data.</text>
</comment>
<dbReference type="GO" id="GO:0008652">
    <property type="term" value="P:amino acid biosynthetic process"/>
    <property type="evidence" value="ECO:0007669"/>
    <property type="project" value="UniProtKB-KW"/>
</dbReference>
<evidence type="ECO:0000256" key="10">
    <source>
        <dbReference type="PIRSR" id="PIRSR001399-2"/>
    </source>
</evidence>
<feature type="binding site" evidence="8 10">
    <location>
        <position position="84"/>
    </location>
    <ligand>
        <name>substrate</name>
    </ligand>
</feature>
<dbReference type="OrthoDB" id="9790793at2"/>
<dbReference type="PANTHER" id="PTHR21272">
    <property type="entry name" value="CATABOLIC 3-DEHYDROQUINASE"/>
    <property type="match status" value="1"/>
</dbReference>
<dbReference type="UniPathway" id="UPA00053">
    <property type="reaction ID" value="UER00086"/>
</dbReference>
<evidence type="ECO:0000256" key="1">
    <source>
        <dbReference type="ARBA" id="ARBA00001864"/>
    </source>
</evidence>
<dbReference type="NCBIfam" id="NF003807">
    <property type="entry name" value="PRK05395.1-4"/>
    <property type="match status" value="1"/>
</dbReference>
<dbReference type="Pfam" id="PF01220">
    <property type="entry name" value="DHquinase_II"/>
    <property type="match status" value="1"/>
</dbReference>